<reference evidence="3" key="1">
    <citation type="submission" date="2012-08" db="EMBL/GenBank/DDBJ databases">
        <title>The Genome Sequence of Wuchereria bancrofti.</title>
        <authorList>
            <person name="Nutman T.B."/>
            <person name="Fink D.L."/>
            <person name="Russ C."/>
            <person name="Young S."/>
            <person name="Zeng Q."/>
            <person name="Koehrsen M."/>
            <person name="Alvarado L."/>
            <person name="Berlin A."/>
            <person name="Chapman S.B."/>
            <person name="Chen Z."/>
            <person name="Freedman E."/>
            <person name="Gellesch M."/>
            <person name="Goldberg J."/>
            <person name="Griggs A."/>
            <person name="Gujja S."/>
            <person name="Heilman E.R."/>
            <person name="Heiman D."/>
            <person name="Hepburn T."/>
            <person name="Howarth C."/>
            <person name="Jen D."/>
            <person name="Larson L."/>
            <person name="Lewis B."/>
            <person name="Mehta T."/>
            <person name="Park D."/>
            <person name="Pearson M."/>
            <person name="Roberts A."/>
            <person name="Saif S."/>
            <person name="Shea T."/>
            <person name="Shenoy N."/>
            <person name="Sisk P."/>
            <person name="Stolte C."/>
            <person name="Sykes S."/>
            <person name="Walk T."/>
            <person name="White J."/>
            <person name="Yandava C."/>
            <person name="Haas B."/>
            <person name="Henn M.R."/>
            <person name="Nusbaum C."/>
            <person name="Birren B."/>
        </authorList>
    </citation>
    <scope>NUCLEOTIDE SEQUENCE [LARGE SCALE GENOMIC DNA]</scope>
    <source>
        <strain evidence="3">NA</strain>
    </source>
</reference>
<name>J9EMJ4_WUCBA</name>
<protein>
    <submittedName>
        <fullName evidence="2">Uncharacterized protein</fullName>
    </submittedName>
</protein>
<feature type="transmembrane region" description="Helical" evidence="1">
    <location>
        <begin position="202"/>
        <end position="221"/>
    </location>
</feature>
<keyword evidence="1" id="KW-0812">Transmembrane</keyword>
<gene>
    <name evidence="2" type="ORF">WUBG_05672</name>
</gene>
<accession>J9EMJ4</accession>
<keyword evidence="1" id="KW-0472">Membrane</keyword>
<dbReference type="Proteomes" id="UP000004810">
    <property type="component" value="Unassembled WGS sequence"/>
</dbReference>
<dbReference type="AlphaFoldDB" id="J9EMJ4"/>
<proteinExistence type="predicted"/>
<sequence length="238" mass="27189">MIAERKTDQLYEEAIFLYYKNNTLSKKSGFVAIFGDSSCLEVGSTSDTKSCIFLLEALLESALEGDLIESLRQSLVPAGTILSLKYSQNLPLPKRLTTSNFAKYSKVIMGISADAEPVYREHPKCRILWNAISQPVANVTLSSDLSDSHLKVDRSDLPDGNQFSNELTSAQLHEIIQFFDANVENDVEQTHQLSFNQQNYGFLLWGIIFFIIIVIYCRTVVRRLVVRFRIFRFILRRF</sequence>
<comment type="caution">
    <text evidence="2">The sequence shown here is derived from an EMBL/GenBank/DDBJ whole genome shotgun (WGS) entry which is preliminary data.</text>
</comment>
<dbReference type="EMBL" id="ADBV01002224">
    <property type="protein sequence ID" value="EJW83418.1"/>
    <property type="molecule type" value="Genomic_DNA"/>
</dbReference>
<evidence type="ECO:0000313" key="2">
    <source>
        <dbReference type="EMBL" id="EJW83418.1"/>
    </source>
</evidence>
<evidence type="ECO:0000313" key="3">
    <source>
        <dbReference type="Proteomes" id="UP000004810"/>
    </source>
</evidence>
<evidence type="ECO:0000256" key="1">
    <source>
        <dbReference type="SAM" id="Phobius"/>
    </source>
</evidence>
<keyword evidence="1" id="KW-1133">Transmembrane helix</keyword>
<organism evidence="2 3">
    <name type="scientific">Wuchereria bancrofti</name>
    <dbReference type="NCBI Taxonomy" id="6293"/>
    <lineage>
        <taxon>Eukaryota</taxon>
        <taxon>Metazoa</taxon>
        <taxon>Ecdysozoa</taxon>
        <taxon>Nematoda</taxon>
        <taxon>Chromadorea</taxon>
        <taxon>Rhabditida</taxon>
        <taxon>Spirurina</taxon>
        <taxon>Spiruromorpha</taxon>
        <taxon>Filarioidea</taxon>
        <taxon>Onchocercidae</taxon>
        <taxon>Wuchereria</taxon>
    </lineage>
</organism>